<evidence type="ECO:0000256" key="1">
    <source>
        <dbReference type="ARBA" id="ARBA00022722"/>
    </source>
</evidence>
<proteinExistence type="inferred from homology"/>
<keyword evidence="8" id="KW-1185">Reference proteome</keyword>
<evidence type="ECO:0000256" key="5">
    <source>
        <dbReference type="ARBA" id="ARBA00023204"/>
    </source>
</evidence>
<dbReference type="RefSeq" id="WP_231508118.1">
    <property type="nucleotide sequence ID" value="NZ_JBIRUQ010000001.1"/>
</dbReference>
<dbReference type="InterPro" id="IPR004603">
    <property type="entry name" value="DNA_mismatch_endonuc_vsr"/>
</dbReference>
<keyword evidence="4" id="KW-0378">Hydrolase</keyword>
<reference evidence="7 8" key="1">
    <citation type="submission" date="2024-10" db="EMBL/GenBank/DDBJ databases">
        <title>The Natural Products Discovery Center: Release of the First 8490 Sequenced Strains for Exploring Actinobacteria Biosynthetic Diversity.</title>
        <authorList>
            <person name="Kalkreuter E."/>
            <person name="Kautsar S.A."/>
            <person name="Yang D."/>
            <person name="Bader C.D."/>
            <person name="Teijaro C.N."/>
            <person name="Fluegel L."/>
            <person name="Davis C.M."/>
            <person name="Simpson J.R."/>
            <person name="Lauterbach L."/>
            <person name="Steele A.D."/>
            <person name="Gui C."/>
            <person name="Meng S."/>
            <person name="Li G."/>
            <person name="Viehrig K."/>
            <person name="Ye F."/>
            <person name="Su P."/>
            <person name="Kiefer A.F."/>
            <person name="Nichols A."/>
            <person name="Cepeda A.J."/>
            <person name="Yan W."/>
            <person name="Fan B."/>
            <person name="Jiang Y."/>
            <person name="Adhikari A."/>
            <person name="Zheng C.-J."/>
            <person name="Schuster L."/>
            <person name="Cowan T.M."/>
            <person name="Smanski M.J."/>
            <person name="Chevrette M.G."/>
            <person name="De Carvalho L.P.S."/>
            <person name="Shen B."/>
        </authorList>
    </citation>
    <scope>NUCLEOTIDE SEQUENCE [LARGE SCALE GENOMIC DNA]</scope>
    <source>
        <strain evidence="7 8">NPDC020568</strain>
    </source>
</reference>
<evidence type="ECO:0000256" key="6">
    <source>
        <dbReference type="ARBA" id="ARBA00029466"/>
    </source>
</evidence>
<evidence type="ECO:0000256" key="2">
    <source>
        <dbReference type="ARBA" id="ARBA00022759"/>
    </source>
</evidence>
<sequence>MQANRSRDTKPELAVRRALHSLGLRYRVGIVPEPSLRRRADIVFTKARVAIFIDGCFWHGCPEHGRAKFNHNTEYWPAKIAANVARDADTTDRLRCAGWTVLRFWEHEDVADSAERIRQVVNMNRIPPTG</sequence>
<dbReference type="CDD" id="cd00221">
    <property type="entry name" value="Vsr"/>
    <property type="match status" value="1"/>
</dbReference>
<evidence type="ECO:0000256" key="4">
    <source>
        <dbReference type="ARBA" id="ARBA00022801"/>
    </source>
</evidence>
<keyword evidence="5" id="KW-0234">DNA repair</keyword>
<comment type="caution">
    <text evidence="7">The sequence shown here is derived from an EMBL/GenBank/DDBJ whole genome shotgun (WGS) entry which is preliminary data.</text>
</comment>
<keyword evidence="2 7" id="KW-0255">Endonuclease</keyword>
<dbReference type="NCBIfam" id="TIGR00632">
    <property type="entry name" value="vsr"/>
    <property type="match status" value="1"/>
</dbReference>
<keyword evidence="3" id="KW-0227">DNA damage</keyword>
<dbReference type="GO" id="GO:0004519">
    <property type="term" value="F:endonuclease activity"/>
    <property type="evidence" value="ECO:0007669"/>
    <property type="project" value="UniProtKB-KW"/>
</dbReference>
<dbReference type="Pfam" id="PF03852">
    <property type="entry name" value="Vsr"/>
    <property type="match status" value="1"/>
</dbReference>
<name>A0ABW7TEG6_9NOCA</name>
<dbReference type="SUPFAM" id="SSF52980">
    <property type="entry name" value="Restriction endonuclease-like"/>
    <property type="match status" value="1"/>
</dbReference>
<keyword evidence="1" id="KW-0540">Nuclease</keyword>
<evidence type="ECO:0000256" key="3">
    <source>
        <dbReference type="ARBA" id="ARBA00022763"/>
    </source>
</evidence>
<dbReference type="Gene3D" id="3.40.960.10">
    <property type="entry name" value="VSR Endonuclease"/>
    <property type="match status" value="1"/>
</dbReference>
<organism evidence="7 8">
    <name type="scientific">Nocardia carnea</name>
    <dbReference type="NCBI Taxonomy" id="37328"/>
    <lineage>
        <taxon>Bacteria</taxon>
        <taxon>Bacillati</taxon>
        <taxon>Actinomycetota</taxon>
        <taxon>Actinomycetes</taxon>
        <taxon>Mycobacteriales</taxon>
        <taxon>Nocardiaceae</taxon>
        <taxon>Nocardia</taxon>
    </lineage>
</organism>
<evidence type="ECO:0000313" key="8">
    <source>
        <dbReference type="Proteomes" id="UP001611263"/>
    </source>
</evidence>
<dbReference type="Proteomes" id="UP001611263">
    <property type="component" value="Unassembled WGS sequence"/>
</dbReference>
<protein>
    <submittedName>
        <fullName evidence="7">Very short patch repair endonuclease</fullName>
    </submittedName>
</protein>
<gene>
    <name evidence="7" type="ORF">ACH4WX_01730</name>
</gene>
<evidence type="ECO:0000313" key="7">
    <source>
        <dbReference type="EMBL" id="MFI1459423.1"/>
    </source>
</evidence>
<dbReference type="InterPro" id="IPR011335">
    <property type="entry name" value="Restrct_endonuc-II-like"/>
</dbReference>
<comment type="similarity">
    <text evidence="6">Belongs to the Vsr family.</text>
</comment>
<accession>A0ABW7TEG6</accession>
<dbReference type="EMBL" id="JBIRUQ010000001">
    <property type="protein sequence ID" value="MFI1459423.1"/>
    <property type="molecule type" value="Genomic_DNA"/>
</dbReference>